<dbReference type="VEuPathDB" id="FungiDB:SCODWIG_03591"/>
<evidence type="ECO:0000256" key="7">
    <source>
        <dbReference type="SAM" id="MobiDB-lite"/>
    </source>
</evidence>
<dbReference type="PANTHER" id="PTHR16056:SF2">
    <property type="entry name" value="TESTIS-EXPRESSED PROTEIN 10"/>
    <property type="match status" value="1"/>
</dbReference>
<dbReference type="InterPro" id="IPR024679">
    <property type="entry name" value="Ipi1_N"/>
</dbReference>
<keyword evidence="5 6" id="KW-0539">Nucleus</keyword>
<evidence type="ECO:0000313" key="10">
    <source>
        <dbReference type="Proteomes" id="UP000262825"/>
    </source>
</evidence>
<dbReference type="SUPFAM" id="SSF48371">
    <property type="entry name" value="ARM repeat"/>
    <property type="match status" value="1"/>
</dbReference>
<dbReference type="OrthoDB" id="361362at2759"/>
<comment type="similarity">
    <text evidence="3 6">Belongs to the IPI1/TEX10 family.</text>
</comment>
<keyword evidence="6" id="KW-0698">rRNA processing</keyword>
<reference evidence="10" key="1">
    <citation type="submission" date="2018-06" db="EMBL/GenBank/DDBJ databases">
        <authorList>
            <person name="Guldener U."/>
        </authorList>
    </citation>
    <scope>NUCLEOTIDE SEQUENCE [LARGE SCALE GENOMIC DNA]</scope>
    <source>
        <strain evidence="10">UTAD17</strain>
    </source>
</reference>
<name>A0A376BCH1_9ASCO</name>
<evidence type="ECO:0000256" key="6">
    <source>
        <dbReference type="RuleBase" id="RU368021"/>
    </source>
</evidence>
<evidence type="ECO:0000313" key="9">
    <source>
        <dbReference type="EMBL" id="SSD61830.1"/>
    </source>
</evidence>
<evidence type="ECO:0000256" key="3">
    <source>
        <dbReference type="ARBA" id="ARBA00006427"/>
    </source>
</evidence>
<evidence type="ECO:0000259" key="8">
    <source>
        <dbReference type="Pfam" id="PF12333"/>
    </source>
</evidence>
<evidence type="ECO:0000256" key="4">
    <source>
        <dbReference type="ARBA" id="ARBA00011141"/>
    </source>
</evidence>
<comment type="subunit">
    <text evidence="4">Component of the RIX1 complex, composed of IPI1, RIX1/IPI2 and IPI3 in a 1:2:2 stoichiometry. The complex interacts (via RIX1) with MDN1 (via its hexameric AAA ATPase ring) and the pre-60S ribosome particles.</text>
</comment>
<proteinExistence type="inferred from homology"/>
<comment type="subcellular location">
    <subcellularLocation>
        <location evidence="2 6">Nucleus</location>
    </subcellularLocation>
</comment>
<dbReference type="InterPro" id="IPR016024">
    <property type="entry name" value="ARM-type_fold"/>
</dbReference>
<keyword evidence="10" id="KW-1185">Reference proteome</keyword>
<dbReference type="PANTHER" id="PTHR16056">
    <property type="entry name" value="REGULATOR OF MICROTUBULE DYNAMICS PROTEIN"/>
    <property type="match status" value="1"/>
</dbReference>
<dbReference type="AlphaFoldDB" id="A0A376BCH1"/>
<keyword evidence="6" id="KW-0690">Ribosome biogenesis</keyword>
<dbReference type="GO" id="GO:0005634">
    <property type="term" value="C:nucleus"/>
    <property type="evidence" value="ECO:0007669"/>
    <property type="project" value="UniProtKB-SubCell"/>
</dbReference>
<dbReference type="Pfam" id="PF12333">
    <property type="entry name" value="Ipi1_N"/>
    <property type="match status" value="1"/>
</dbReference>
<evidence type="ECO:0000256" key="2">
    <source>
        <dbReference type="ARBA" id="ARBA00004123"/>
    </source>
</evidence>
<evidence type="ECO:0000256" key="1">
    <source>
        <dbReference type="ARBA" id="ARBA00002355"/>
    </source>
</evidence>
<organism evidence="9 10">
    <name type="scientific">Saccharomycodes ludwigii</name>
    <dbReference type="NCBI Taxonomy" id="36035"/>
    <lineage>
        <taxon>Eukaryota</taxon>
        <taxon>Fungi</taxon>
        <taxon>Dikarya</taxon>
        <taxon>Ascomycota</taxon>
        <taxon>Saccharomycotina</taxon>
        <taxon>Saccharomycetes</taxon>
        <taxon>Saccharomycodales</taxon>
        <taxon>Saccharomycodaceae</taxon>
        <taxon>Saccharomycodes</taxon>
    </lineage>
</organism>
<dbReference type="InterPro" id="IPR011989">
    <property type="entry name" value="ARM-like"/>
</dbReference>
<evidence type="ECO:0000256" key="5">
    <source>
        <dbReference type="ARBA" id="ARBA00023242"/>
    </source>
</evidence>
<comment type="function">
    <text evidence="1 6">Component of the RIX1 complex required for processing of ITS2 sequences from 35S pre-rRNA.</text>
</comment>
<dbReference type="GO" id="GO:0006364">
    <property type="term" value="P:rRNA processing"/>
    <property type="evidence" value="ECO:0007669"/>
    <property type="project" value="UniProtKB-UniRule"/>
</dbReference>
<dbReference type="GO" id="GO:0120330">
    <property type="term" value="C:rixosome complex"/>
    <property type="evidence" value="ECO:0007669"/>
    <property type="project" value="UniProtKB-UniRule"/>
</dbReference>
<accession>A0A376BCH1</accession>
<feature type="domain" description="Pre-rRNA-processing protein Ipi1 N-terminal" evidence="8">
    <location>
        <begin position="148"/>
        <end position="248"/>
    </location>
</feature>
<dbReference type="EMBL" id="UFAJ01000922">
    <property type="protein sequence ID" value="SSD61830.1"/>
    <property type="molecule type" value="Genomic_DNA"/>
</dbReference>
<dbReference type="Gene3D" id="1.25.10.10">
    <property type="entry name" value="Leucine-rich Repeat Variant"/>
    <property type="match status" value="1"/>
</dbReference>
<sequence>MSKKKKTVKQQDFQKKKLKIGKGKVQPSNITNTSFVSKQIKLPNQNKLTSNTRATNLPTLDSVKKLIANKLLLLTHYSPNVRKDSLQVISKNIKILNESCNTNNNALVNGILNKSFKLMCDDDKDVRNAYAELLIEICETYDNGRLLLELNLDKLVLYLFNAMTHITFGIKTNSGMFLKILCKYCPGDILVRRYFIKVLNTFLPVLGWSIDNSDGGSSNNTNTSSNIVVINKNVKSKIINLEALTWFIKMGIEEKDGKEMGKEGDDNFNYNKIVFKKYLLPEYPQPYKHLKLYERDVNMVAGSVADSKTNTLQDLLNLSMEDYNTRLDIFNRYYKPLIEPHLNQLIKEGGELGKMTNNCLKLVSGDGRI</sequence>
<protein>
    <recommendedName>
        <fullName evidence="6">Pre-rRNA-processing protein</fullName>
    </recommendedName>
</protein>
<gene>
    <name evidence="9" type="ORF">SCODWIG_03591</name>
</gene>
<dbReference type="Proteomes" id="UP000262825">
    <property type="component" value="Unassembled WGS sequence"/>
</dbReference>
<feature type="region of interest" description="Disordered" evidence="7">
    <location>
        <begin position="1"/>
        <end position="21"/>
    </location>
</feature>